<dbReference type="GO" id="GO:0007029">
    <property type="term" value="P:endoplasmic reticulum organization"/>
    <property type="evidence" value="ECO:0007669"/>
    <property type="project" value="TreeGrafter"/>
</dbReference>
<comment type="function">
    <text evidence="14">Component of the coat protein complex II (COPII) which promotes the formation of transport vesicles from the endoplasmic reticulum (ER). The coat has two main functions, the physical deformation of the endoplasmic reticulum membrane into vesicles and the selection of cargo molecules.</text>
</comment>
<accession>F4Q2L2</accession>
<evidence type="ECO:0000256" key="7">
    <source>
        <dbReference type="ARBA" id="ARBA00022574"/>
    </source>
</evidence>
<feature type="repeat" description="WD" evidence="15">
    <location>
        <begin position="118"/>
        <end position="160"/>
    </location>
</feature>
<keyword evidence="8" id="KW-0677">Repeat</keyword>
<dbReference type="EMBL" id="GL883021">
    <property type="protein sequence ID" value="EGG16691.1"/>
    <property type="molecule type" value="Genomic_DNA"/>
</dbReference>
<dbReference type="InterPro" id="IPR001680">
    <property type="entry name" value="WD40_rpt"/>
</dbReference>
<evidence type="ECO:0000256" key="12">
    <source>
        <dbReference type="ARBA" id="ARBA00023136"/>
    </source>
</evidence>
<comment type="subcellular location">
    <subcellularLocation>
        <location evidence="1">Cytoplasmic vesicle</location>
        <location evidence="1">COPII-coated vesicle membrane</location>
        <topology evidence="1">Peripheral membrane protein</topology>
        <orientation evidence="1">Cytoplasmic side</orientation>
    </subcellularLocation>
    <subcellularLocation>
        <location evidence="2">Endoplasmic reticulum membrane</location>
        <topology evidence="2">Peripheral membrane protein</topology>
        <orientation evidence="2">Cytoplasmic side</orientation>
    </subcellularLocation>
</comment>
<evidence type="ECO:0000256" key="4">
    <source>
        <dbReference type="ARBA" id="ARBA00013507"/>
    </source>
</evidence>
<evidence type="ECO:0000313" key="18">
    <source>
        <dbReference type="Proteomes" id="UP000007797"/>
    </source>
</evidence>
<dbReference type="Pfam" id="PF00400">
    <property type="entry name" value="WD40"/>
    <property type="match status" value="2"/>
</dbReference>
<dbReference type="GO" id="GO:0015031">
    <property type="term" value="P:protein transport"/>
    <property type="evidence" value="ECO:0007669"/>
    <property type="project" value="UniProtKB-KW"/>
</dbReference>
<dbReference type="InterPro" id="IPR036322">
    <property type="entry name" value="WD40_repeat_dom_sf"/>
</dbReference>
<dbReference type="AlphaFoldDB" id="F4Q2L2"/>
<dbReference type="SMART" id="SM00320">
    <property type="entry name" value="WD40"/>
    <property type="match status" value="5"/>
</dbReference>
<dbReference type="RefSeq" id="XP_004355165.1">
    <property type="nucleotide sequence ID" value="XM_004355113.1"/>
</dbReference>
<dbReference type="GO" id="GO:0090110">
    <property type="term" value="P:COPII-coated vesicle cargo loading"/>
    <property type="evidence" value="ECO:0007669"/>
    <property type="project" value="TreeGrafter"/>
</dbReference>
<organism evidence="17 18">
    <name type="scientific">Cavenderia fasciculata</name>
    <name type="common">Slime mold</name>
    <name type="synonym">Dictyostelium fasciculatum</name>
    <dbReference type="NCBI Taxonomy" id="261658"/>
    <lineage>
        <taxon>Eukaryota</taxon>
        <taxon>Amoebozoa</taxon>
        <taxon>Evosea</taxon>
        <taxon>Eumycetozoa</taxon>
        <taxon>Dictyostelia</taxon>
        <taxon>Acytosteliales</taxon>
        <taxon>Cavenderiaceae</taxon>
        <taxon>Cavenderia</taxon>
    </lineage>
</organism>
<keyword evidence="11" id="KW-0653">Protein transport</keyword>
<evidence type="ECO:0000256" key="3">
    <source>
        <dbReference type="ARBA" id="ARBA00009358"/>
    </source>
</evidence>
<dbReference type="GeneID" id="14869474"/>
<evidence type="ECO:0000256" key="9">
    <source>
        <dbReference type="ARBA" id="ARBA00022824"/>
    </source>
</evidence>
<keyword evidence="7 15" id="KW-0853">WD repeat</keyword>
<dbReference type="GO" id="GO:0070971">
    <property type="term" value="C:endoplasmic reticulum exit site"/>
    <property type="evidence" value="ECO:0007669"/>
    <property type="project" value="TreeGrafter"/>
</dbReference>
<dbReference type="InterPro" id="IPR024298">
    <property type="entry name" value="Sec16_Sec23-bd"/>
</dbReference>
<dbReference type="InterPro" id="IPR019775">
    <property type="entry name" value="WD40_repeat_CS"/>
</dbReference>
<evidence type="ECO:0000256" key="13">
    <source>
        <dbReference type="ARBA" id="ARBA00023329"/>
    </source>
</evidence>
<proteinExistence type="inferred from homology"/>
<evidence type="ECO:0000256" key="10">
    <source>
        <dbReference type="ARBA" id="ARBA00022892"/>
    </source>
</evidence>
<comment type="similarity">
    <text evidence="3">Belongs to the WD repeat SEC31 family.</text>
</comment>
<evidence type="ECO:0000256" key="15">
    <source>
        <dbReference type="PROSITE-ProRule" id="PRU00221"/>
    </source>
</evidence>
<evidence type="ECO:0000256" key="11">
    <source>
        <dbReference type="ARBA" id="ARBA00022927"/>
    </source>
</evidence>
<dbReference type="Pfam" id="PF12931">
    <property type="entry name" value="TPR_Sec16"/>
    <property type="match status" value="1"/>
</dbReference>
<dbReference type="InterPro" id="IPR040251">
    <property type="entry name" value="SEC31-like"/>
</dbReference>
<dbReference type="GO" id="GO:0005789">
    <property type="term" value="C:endoplasmic reticulum membrane"/>
    <property type="evidence" value="ECO:0007669"/>
    <property type="project" value="UniProtKB-SubCell"/>
</dbReference>
<feature type="repeat" description="WD" evidence="15">
    <location>
        <begin position="258"/>
        <end position="300"/>
    </location>
</feature>
<dbReference type="Proteomes" id="UP000007797">
    <property type="component" value="Unassembled WGS sequence"/>
</dbReference>
<sequence>MSKLKELNKQATFAWCPVVGQSSLMAVGTVSGTIGLDFDTSSKLEIYSLDITNPSNQMVLKGSTTSANRFNKIVWLPTNTDQGSGIIVGGLENGSIGIWNPSLINDNEENANSMIGSAQKHTGAVQALDFNPQQPNLIASGGPDSEIFVWDLNNPASPSAYTPGTKPPQSSDCTSISWNKKVQHIIASSFYNGITSVWDLKAKKSIIQFSDRTRRCKTRSILWNPTESTQLVTASEDDDFPVIQTWDLRNALAPLRTLEGHRRGIWGLSWCPTDASLLLSCGKDNRTLCWNVDRGEVLCEIEASSDPNQWNFDVQWSPRIPALLATSSFGGSISTYSLQDVNPRITAPTVNALGVVEPSSQPQPSANSLRHPPSWLMRPVGASFGFGGRLAVFGRKKAPATSPSPPAGLQAQQIQAQQHQQMVQQQRVVKVVKVVSDAELLDRSSLLESVLQDGKFDEFCEQKIQGSSSDEDKAIWGFLRVSFDQNGKKNILNYLGFDVESTKTELARFLQTLPELKKSTPTDNNAAVVQNGTSSAPQEGGDVSNLLSNSTEEFPIKAAAPVKPIQFPGDGDENMITKALLIGDYATAVDCCLRLGRMADALVLASCGGQELWKSTMRAYFDANADKSFARVVACIARDDLATLVQSCDLADWKSTLAVLCTYASATTFKQLSGQLGDRLCTELNDTRSATLCYICAGDIDKTVDIWTDDAHESKNPSPQELVNLIEKVSVLRSSHHAQALRPSELLAHKYSRYAELLAAQGNLTSSLRYLSLLNNQDPASLVLLDRVYRATPYTQGVAPPPFPFQPVEVYAAGVKPQQQQQQPHRQQPPIGAFGSTAGMPIGNTGFPPMGHNIQQQQQPPISSHSIVPPQPIMGHNIQPPVVSHNIQPPQSIPSHNIQPPMGHSIQPPPQQHHHNVLPPVNPVNTNYSNIPPVTHSVSHPSPVITSSTLPFSPSHSQPPQFTASNPINQPFTNINPVAPHTFTSANPVAPAPAPIGPPPISSSNVNHRDNATSPSAGFATPPRANVHNPGHAHSSANVSEETKQEVAKIIELLSNGLSSMKARGVNQQKIEDVDSRLQLLIAKLNRFDLSQVAVQALSGVAKSISENEYKSASDKYIQITSTPIWNEVGSKQMVGLKRIIDLGLKP</sequence>
<dbReference type="SUPFAM" id="SSF50978">
    <property type="entry name" value="WD40 repeat-like"/>
    <property type="match status" value="1"/>
</dbReference>
<dbReference type="GO" id="GO:0005198">
    <property type="term" value="F:structural molecule activity"/>
    <property type="evidence" value="ECO:0007669"/>
    <property type="project" value="TreeGrafter"/>
</dbReference>
<evidence type="ECO:0000256" key="8">
    <source>
        <dbReference type="ARBA" id="ARBA00022737"/>
    </source>
</evidence>
<reference evidence="18" key="1">
    <citation type="journal article" date="2011" name="Genome Res.">
        <title>Phylogeny-wide analysis of social amoeba genomes highlights ancient origins for complex intercellular communication.</title>
        <authorList>
            <person name="Heidel A.J."/>
            <person name="Lawal H.M."/>
            <person name="Felder M."/>
            <person name="Schilde C."/>
            <person name="Helps N.R."/>
            <person name="Tunggal B."/>
            <person name="Rivero F."/>
            <person name="John U."/>
            <person name="Schleicher M."/>
            <person name="Eichinger L."/>
            <person name="Platzer M."/>
            <person name="Noegel A.A."/>
            <person name="Schaap P."/>
            <person name="Gloeckner G."/>
        </authorList>
    </citation>
    <scope>NUCLEOTIDE SEQUENCE [LARGE SCALE GENOMIC DNA]</scope>
    <source>
        <strain evidence="18">SH3</strain>
    </source>
</reference>
<dbReference type="PANTHER" id="PTHR13923">
    <property type="entry name" value="SEC31-RELATED PROTEIN"/>
    <property type="match status" value="1"/>
</dbReference>
<evidence type="ECO:0000259" key="16">
    <source>
        <dbReference type="Pfam" id="PF12931"/>
    </source>
</evidence>
<keyword evidence="6" id="KW-0813">Transport</keyword>
<keyword evidence="12" id="KW-0472">Membrane</keyword>
<dbReference type="GO" id="GO:0030127">
    <property type="term" value="C:COPII vesicle coat"/>
    <property type="evidence" value="ECO:0007669"/>
    <property type="project" value="TreeGrafter"/>
</dbReference>
<dbReference type="PROSITE" id="PS00678">
    <property type="entry name" value="WD_REPEATS_1"/>
    <property type="match status" value="1"/>
</dbReference>
<gene>
    <name evidence="17" type="primary">sec31</name>
    <name evidence="17" type="ORF">DFA_07669</name>
</gene>
<evidence type="ECO:0000256" key="2">
    <source>
        <dbReference type="ARBA" id="ARBA00004397"/>
    </source>
</evidence>
<evidence type="ECO:0000313" key="17">
    <source>
        <dbReference type="EMBL" id="EGG16691.1"/>
    </source>
</evidence>
<dbReference type="Gene3D" id="2.130.10.10">
    <property type="entry name" value="YVTN repeat-like/Quinoprotein amine dehydrogenase"/>
    <property type="match status" value="1"/>
</dbReference>
<dbReference type="PANTHER" id="PTHR13923:SF11">
    <property type="entry name" value="SECRETORY 31, ISOFORM D"/>
    <property type="match status" value="1"/>
</dbReference>
<dbReference type="InterPro" id="IPR015943">
    <property type="entry name" value="WD40/YVTN_repeat-like_dom_sf"/>
</dbReference>
<dbReference type="PROSITE" id="PS50082">
    <property type="entry name" value="WD_REPEATS_2"/>
    <property type="match status" value="2"/>
</dbReference>
<dbReference type="FunFam" id="2.130.10.10:FF:000526">
    <property type="entry name" value="Protein transport protein SEC31"/>
    <property type="match status" value="1"/>
</dbReference>
<dbReference type="PROSITE" id="PS50294">
    <property type="entry name" value="WD_REPEATS_REGION"/>
    <property type="match status" value="1"/>
</dbReference>
<protein>
    <recommendedName>
        <fullName evidence="5">Protein transport protein SEC31</fullName>
    </recommendedName>
    <alternativeName>
        <fullName evidence="4">Protein transport protein sec31</fullName>
    </alternativeName>
</protein>
<dbReference type="OMA" id="WLERPCG"/>
<evidence type="ECO:0000256" key="6">
    <source>
        <dbReference type="ARBA" id="ARBA00022448"/>
    </source>
</evidence>
<keyword evidence="10" id="KW-0931">ER-Golgi transport</keyword>
<dbReference type="Gene3D" id="1.25.40.1030">
    <property type="match status" value="1"/>
</dbReference>
<keyword evidence="9" id="KW-0256">Endoplasmic reticulum</keyword>
<evidence type="ECO:0000256" key="5">
    <source>
        <dbReference type="ARBA" id="ARBA00021236"/>
    </source>
</evidence>
<dbReference type="KEGG" id="dfa:DFA_07669"/>
<evidence type="ECO:0000256" key="14">
    <source>
        <dbReference type="ARBA" id="ARBA00025471"/>
    </source>
</evidence>
<feature type="domain" description="Sec16 Sec23-binding" evidence="16">
    <location>
        <begin position="576"/>
        <end position="774"/>
    </location>
</feature>
<dbReference type="OrthoDB" id="542917at2759"/>
<dbReference type="Gene3D" id="1.20.940.10">
    <property type="entry name" value="Functional domain of the splicing factor Prp18"/>
    <property type="match status" value="1"/>
</dbReference>
<keyword evidence="18" id="KW-1185">Reference proteome</keyword>
<evidence type="ECO:0000256" key="1">
    <source>
        <dbReference type="ARBA" id="ARBA00004299"/>
    </source>
</evidence>
<name>F4Q2L2_CACFS</name>
<keyword evidence="13" id="KW-0968">Cytoplasmic vesicle</keyword>
<dbReference type="STRING" id="1054147.F4Q2L2"/>